<dbReference type="STRING" id="927664.SAMN05421780_101311"/>
<evidence type="ECO:0000256" key="2">
    <source>
        <dbReference type="ARBA" id="ARBA00007639"/>
    </source>
</evidence>
<comment type="similarity">
    <text evidence="2">Belongs to the bacterial solute-binding protein 2 family.</text>
</comment>
<evidence type="ECO:0000256" key="3">
    <source>
        <dbReference type="ARBA" id="ARBA00022729"/>
    </source>
</evidence>
<organism evidence="5 6">
    <name type="scientific">Flexibacter flexilis DSM 6793</name>
    <dbReference type="NCBI Taxonomy" id="927664"/>
    <lineage>
        <taxon>Bacteria</taxon>
        <taxon>Pseudomonadati</taxon>
        <taxon>Bacteroidota</taxon>
        <taxon>Cytophagia</taxon>
        <taxon>Cytophagales</taxon>
        <taxon>Flexibacteraceae</taxon>
        <taxon>Flexibacter</taxon>
    </lineage>
</organism>
<evidence type="ECO:0000313" key="6">
    <source>
        <dbReference type="Proteomes" id="UP000199514"/>
    </source>
</evidence>
<dbReference type="InterPro" id="IPR050555">
    <property type="entry name" value="Bact_Solute-Bind_Prot2"/>
</dbReference>
<dbReference type="Pfam" id="PF13407">
    <property type="entry name" value="Peripla_BP_4"/>
    <property type="match status" value="1"/>
</dbReference>
<dbReference type="AlphaFoldDB" id="A0A1I1DLS8"/>
<dbReference type="GO" id="GO:0030246">
    <property type="term" value="F:carbohydrate binding"/>
    <property type="evidence" value="ECO:0007669"/>
    <property type="project" value="TreeGrafter"/>
</dbReference>
<keyword evidence="3" id="KW-0732">Signal</keyword>
<dbReference type="InterPro" id="IPR025997">
    <property type="entry name" value="SBP_2_dom"/>
</dbReference>
<gene>
    <name evidence="5" type="ORF">SAMN05421780_101311</name>
</gene>
<dbReference type="PANTHER" id="PTHR30036:SF1">
    <property type="entry name" value="D-XYLOSE-BINDING PERIPLASMIC PROTEIN"/>
    <property type="match status" value="1"/>
</dbReference>
<protein>
    <submittedName>
        <fullName evidence="5">D-xylose transport system substrate-binding protein</fullName>
    </submittedName>
</protein>
<comment type="subcellular location">
    <subcellularLocation>
        <location evidence="1">Cell envelope</location>
    </subcellularLocation>
</comment>
<evidence type="ECO:0000259" key="4">
    <source>
        <dbReference type="Pfam" id="PF13407"/>
    </source>
</evidence>
<reference evidence="5 6" key="1">
    <citation type="submission" date="2016-10" db="EMBL/GenBank/DDBJ databases">
        <authorList>
            <person name="de Groot N.N."/>
        </authorList>
    </citation>
    <scope>NUCLEOTIDE SEQUENCE [LARGE SCALE GENOMIC DNA]</scope>
    <source>
        <strain evidence="5 6">DSM 6793</strain>
    </source>
</reference>
<dbReference type="RefSeq" id="WP_177199806.1">
    <property type="nucleotide sequence ID" value="NZ_FOLE01000001.1"/>
</dbReference>
<keyword evidence="6" id="KW-1185">Reference proteome</keyword>
<evidence type="ECO:0000256" key="1">
    <source>
        <dbReference type="ARBA" id="ARBA00004196"/>
    </source>
</evidence>
<dbReference type="Gene3D" id="3.40.50.2300">
    <property type="match status" value="2"/>
</dbReference>
<dbReference type="GO" id="GO:0030288">
    <property type="term" value="C:outer membrane-bounded periplasmic space"/>
    <property type="evidence" value="ECO:0007669"/>
    <property type="project" value="TreeGrafter"/>
</dbReference>
<proteinExistence type="inferred from homology"/>
<dbReference type="SUPFAM" id="SSF53822">
    <property type="entry name" value="Periplasmic binding protein-like I"/>
    <property type="match status" value="1"/>
</dbReference>
<name>A0A1I1DLS8_9BACT</name>
<feature type="domain" description="Periplasmic binding protein" evidence="4">
    <location>
        <begin position="28"/>
        <end position="284"/>
    </location>
</feature>
<sequence length="341" mass="36958">MKQSIISGAVLCMGLWFCTSCNSDKVKVGVAMDILDGRWAKDREFIREKVAEMGGEAIFTVANNDAAQQALQVRQLIEQEGIDVLLIVPTNSAKAVDLVALAKKDGVKVIAYDRLINNADLDAYVSFDNVQVGRMQSEYLLSKVPTGNYLLLGGSPTDNNAKLFREGQIQGLKTAVADAKVQVIGNGWADNWSPQFAYEQTLQLLNEGKQIDAIIASNDRLATGAVKALTEKGVSYPVAIAGQDADAEACRRIAEGTQAMTVYKPVKDLAYSAAVAAVMLAEDKDVPNLNAKQNNGKKEVPSVLLSPVRVDEHNLIQTVIADDFLTKQAVYGETGRPRKRE</sequence>
<dbReference type="PANTHER" id="PTHR30036">
    <property type="entry name" value="D-XYLOSE-BINDING PERIPLASMIC PROTEIN"/>
    <property type="match status" value="1"/>
</dbReference>
<dbReference type="InterPro" id="IPR028082">
    <property type="entry name" value="Peripla_BP_I"/>
</dbReference>
<dbReference type="Proteomes" id="UP000199514">
    <property type="component" value="Unassembled WGS sequence"/>
</dbReference>
<evidence type="ECO:0000313" key="5">
    <source>
        <dbReference type="EMBL" id="SFB75807.1"/>
    </source>
</evidence>
<dbReference type="EMBL" id="FOLE01000001">
    <property type="protein sequence ID" value="SFB75807.1"/>
    <property type="molecule type" value="Genomic_DNA"/>
</dbReference>
<accession>A0A1I1DLS8</accession>